<gene>
    <name evidence="1" type="ORF">CAMGR0001_1456</name>
</gene>
<dbReference type="RefSeq" id="WP_005872172.1">
    <property type="nucleotide sequence ID" value="NZ_ACYG01000027.1"/>
</dbReference>
<sequence>MAAIGLATCIIKCSDAIINGENGHCKIYYNLDFDYIHFYDGRNQDIALGYDFDNESIEFYKKLSDHYDYKGKKCRSRRVYSEHHATFALDNFEYVTFWLGDHGEFTLKDPYIHECE</sequence>
<keyword evidence="2" id="KW-1185">Reference proteome</keyword>
<proteinExistence type="predicted"/>
<dbReference type="EMBL" id="ACYG01000027">
    <property type="protein sequence ID" value="EEV17161.1"/>
    <property type="molecule type" value="Genomic_DNA"/>
</dbReference>
<accession>C8PJQ6</accession>
<dbReference type="Proteomes" id="UP000005709">
    <property type="component" value="Unassembled WGS sequence"/>
</dbReference>
<dbReference type="STRING" id="824.CGRAC_0772"/>
<dbReference type="AlphaFoldDB" id="C8PJQ6"/>
<organism evidence="1 2">
    <name type="scientific">Campylobacter gracilis RM3268</name>
    <dbReference type="NCBI Taxonomy" id="553220"/>
    <lineage>
        <taxon>Bacteria</taxon>
        <taxon>Pseudomonadati</taxon>
        <taxon>Campylobacterota</taxon>
        <taxon>Epsilonproteobacteria</taxon>
        <taxon>Campylobacterales</taxon>
        <taxon>Campylobacteraceae</taxon>
        <taxon>Campylobacter</taxon>
    </lineage>
</organism>
<evidence type="ECO:0000313" key="1">
    <source>
        <dbReference type="EMBL" id="EEV17161.1"/>
    </source>
</evidence>
<comment type="caution">
    <text evidence="1">The sequence shown here is derived from an EMBL/GenBank/DDBJ whole genome shotgun (WGS) entry which is preliminary data.</text>
</comment>
<reference evidence="1 2" key="1">
    <citation type="submission" date="2009-07" db="EMBL/GenBank/DDBJ databases">
        <authorList>
            <person name="Madupu R."/>
            <person name="Sebastian Y."/>
            <person name="Durkin A.S."/>
            <person name="Torralba M."/>
            <person name="Methe B."/>
            <person name="Sutton G.G."/>
            <person name="Strausberg R.L."/>
            <person name="Nelson K.E."/>
        </authorList>
    </citation>
    <scope>NUCLEOTIDE SEQUENCE [LARGE SCALE GENOMIC DNA]</scope>
    <source>
        <strain evidence="1 2">RM3268</strain>
    </source>
</reference>
<evidence type="ECO:0000313" key="2">
    <source>
        <dbReference type="Proteomes" id="UP000005709"/>
    </source>
</evidence>
<name>C8PJQ6_9BACT</name>
<protein>
    <submittedName>
        <fullName evidence="1">Uncharacterized protein</fullName>
    </submittedName>
</protein>